<protein>
    <submittedName>
        <fullName evidence="7">Uncharacterized protein</fullName>
    </submittedName>
</protein>
<evidence type="ECO:0000256" key="1">
    <source>
        <dbReference type="ARBA" id="ARBA00004123"/>
    </source>
</evidence>
<dbReference type="PANTHER" id="PTHR12663:SF69">
    <property type="entry name" value="SISTER CHROMATID COHESION PROTEIN PDS5 HOMOLOG E"/>
    <property type="match status" value="1"/>
</dbReference>
<dbReference type="GO" id="GO:0007064">
    <property type="term" value="P:mitotic sister chromatid cohesion"/>
    <property type="evidence" value="ECO:0007669"/>
    <property type="project" value="InterPro"/>
</dbReference>
<gene>
    <name evidence="7" type="ORF">RJ641_024388</name>
</gene>
<dbReference type="AlphaFoldDB" id="A0AAN8UB79"/>
<dbReference type="EMBL" id="JBAMMX010000028">
    <property type="protein sequence ID" value="KAK6912295.1"/>
    <property type="molecule type" value="Genomic_DNA"/>
</dbReference>
<keyword evidence="3" id="KW-0234">DNA repair</keyword>
<accession>A0AAN8UB79</accession>
<dbReference type="GO" id="GO:0005634">
    <property type="term" value="C:nucleus"/>
    <property type="evidence" value="ECO:0007669"/>
    <property type="project" value="UniProtKB-SubCell"/>
</dbReference>
<feature type="compositionally biased region" description="Basic residues" evidence="5">
    <location>
        <begin position="516"/>
        <end position="525"/>
    </location>
</feature>
<dbReference type="GO" id="GO:0006281">
    <property type="term" value="P:DNA repair"/>
    <property type="evidence" value="ECO:0007669"/>
    <property type="project" value="UniProtKB-KW"/>
</dbReference>
<evidence type="ECO:0000313" key="7">
    <source>
        <dbReference type="EMBL" id="KAK6912295.1"/>
    </source>
</evidence>
<feature type="compositionally biased region" description="Polar residues" evidence="5">
    <location>
        <begin position="426"/>
        <end position="439"/>
    </location>
</feature>
<proteinExistence type="predicted"/>
<evidence type="ECO:0000256" key="5">
    <source>
        <dbReference type="SAM" id="MobiDB-lite"/>
    </source>
</evidence>
<feature type="region of interest" description="Disordered" evidence="5">
    <location>
        <begin position="266"/>
        <end position="285"/>
    </location>
</feature>
<evidence type="ECO:0000256" key="2">
    <source>
        <dbReference type="ARBA" id="ARBA00022763"/>
    </source>
</evidence>
<keyword evidence="2" id="KW-0227">DNA damage</keyword>
<feature type="region of interest" description="Disordered" evidence="5">
    <location>
        <begin position="296"/>
        <end position="375"/>
    </location>
</feature>
<dbReference type="PANTHER" id="PTHR12663">
    <property type="entry name" value="ANDROGEN INDUCED INHIBITOR OF PROLIFERATION AS3 / PDS5-RELATED"/>
    <property type="match status" value="1"/>
</dbReference>
<feature type="compositionally biased region" description="Polar residues" evidence="5">
    <location>
        <begin position="360"/>
        <end position="369"/>
    </location>
</feature>
<keyword evidence="4" id="KW-0539">Nucleus</keyword>
<feature type="signal peptide" evidence="6">
    <location>
        <begin position="1"/>
        <end position="21"/>
    </location>
</feature>
<feature type="compositionally biased region" description="Polar residues" evidence="5">
    <location>
        <begin position="491"/>
        <end position="506"/>
    </location>
</feature>
<dbReference type="Pfam" id="PF20168">
    <property type="entry name" value="PDS5"/>
    <property type="match status" value="1"/>
</dbReference>
<feature type="region of interest" description="Disordered" evidence="5">
    <location>
        <begin position="414"/>
        <end position="532"/>
    </location>
</feature>
<reference evidence="7 8" key="1">
    <citation type="submission" date="2023-12" db="EMBL/GenBank/DDBJ databases">
        <title>A high-quality genome assembly for Dillenia turbinata (Dilleniales).</title>
        <authorList>
            <person name="Chanderbali A."/>
        </authorList>
    </citation>
    <scope>NUCLEOTIDE SEQUENCE [LARGE SCALE GENOMIC DNA]</scope>
    <source>
        <strain evidence="7">LSX21</strain>
        <tissue evidence="7">Leaf</tissue>
    </source>
</reference>
<feature type="chain" id="PRO_5042849039" evidence="6">
    <location>
        <begin position="22"/>
        <end position="635"/>
    </location>
</feature>
<evidence type="ECO:0000256" key="3">
    <source>
        <dbReference type="ARBA" id="ARBA00023204"/>
    </source>
</evidence>
<keyword evidence="6" id="KW-0732">Signal</keyword>
<keyword evidence="8" id="KW-1185">Reference proteome</keyword>
<evidence type="ECO:0000256" key="4">
    <source>
        <dbReference type="ARBA" id="ARBA00023242"/>
    </source>
</evidence>
<evidence type="ECO:0000256" key="6">
    <source>
        <dbReference type="SAM" id="SignalP"/>
    </source>
</evidence>
<dbReference type="Proteomes" id="UP001370490">
    <property type="component" value="Unassembled WGS sequence"/>
</dbReference>
<comment type="subcellular location">
    <subcellularLocation>
        <location evidence="1">Nucleus</location>
    </subcellularLocation>
</comment>
<organism evidence="7 8">
    <name type="scientific">Dillenia turbinata</name>
    <dbReference type="NCBI Taxonomy" id="194707"/>
    <lineage>
        <taxon>Eukaryota</taxon>
        <taxon>Viridiplantae</taxon>
        <taxon>Streptophyta</taxon>
        <taxon>Embryophyta</taxon>
        <taxon>Tracheophyta</taxon>
        <taxon>Spermatophyta</taxon>
        <taxon>Magnoliopsida</taxon>
        <taxon>eudicotyledons</taxon>
        <taxon>Gunneridae</taxon>
        <taxon>Pentapetalae</taxon>
        <taxon>Dilleniales</taxon>
        <taxon>Dilleniaceae</taxon>
        <taxon>Dillenia</taxon>
    </lineage>
</organism>
<feature type="compositionally biased region" description="Basic and acidic residues" evidence="5">
    <location>
        <begin position="334"/>
        <end position="355"/>
    </location>
</feature>
<evidence type="ECO:0000313" key="8">
    <source>
        <dbReference type="Proteomes" id="UP001370490"/>
    </source>
</evidence>
<name>A0AAN8UB79_9MAGN</name>
<feature type="compositionally biased region" description="Basic residues" evidence="5">
    <location>
        <begin position="474"/>
        <end position="484"/>
    </location>
</feature>
<dbReference type="InterPro" id="IPR039776">
    <property type="entry name" value="Pds5"/>
</dbReference>
<comment type="caution">
    <text evidence="7">The sequence shown here is derived from an EMBL/GenBank/DDBJ whole genome shotgun (WGS) entry which is preliminary data.</text>
</comment>
<dbReference type="GO" id="GO:0000785">
    <property type="term" value="C:chromatin"/>
    <property type="evidence" value="ECO:0007669"/>
    <property type="project" value="TreeGrafter"/>
</dbReference>
<sequence>MQVCLVSKVLVALSRTLQVVASLIEICCVKCNIHLLLNLKALCCFSIALRTSTIYCMYWQFDDFISCQRSNHPHAVFSAMEAIMTLVLEESEDVSLELLTPILDCVRKGNEYASPISWKLGEKVMRNCATKLKTSLAEAARTMRISLDDYAPIVASICQSASGVPGVDNMKSPGEYLGEKISEEAHLDAPSRVADDVVLDASDRAVDLPTDGLSNDDTIAKNPFQILLDHLSSVKDLKRDDSTGIAYRDFDLGFLRPVRSELEIEMGGMKRGRRPNSLMNPEEGYDHSWFKKERKASELVPSKKHMSNKSASKHSEDQVPDVEALSLNQGNETEATKSPKDTRNVCSHSDFDLQNRKQNKGGQLSQNKSGGRKRNLSDVDSLVVLKEKELVSVVEKKAPHSTIMQVKYEVESDLKPKSMRHPGRCTSVTKTDINTASSSRDVDTEAGASDIEGRLSFQGNGAVKELPRGDHKDGNKKRQRGKKSATRESSNKNGIISSTSKASSKGQLDLGEAHRIKGQKKRKLAKKEASETPNGVKAIGENLVNCQIKVWWPEDQKVSVCMMLFFFGLMVESWRPPFGVRPIGFAEFFKNYAQAMCAQIFPKASFKILTLTLLGRGHSVSTELELTYGFHLDLV</sequence>